<accession>A0ACC2PGU0</accession>
<evidence type="ECO:0000313" key="2">
    <source>
        <dbReference type="Proteomes" id="UP001239111"/>
    </source>
</evidence>
<keyword evidence="2" id="KW-1185">Reference proteome</keyword>
<evidence type="ECO:0000313" key="1">
    <source>
        <dbReference type="EMBL" id="KAJ8682567.1"/>
    </source>
</evidence>
<protein>
    <submittedName>
        <fullName evidence="1">Uncharacterized protein</fullName>
    </submittedName>
</protein>
<name>A0ACC2PGU0_9HYME</name>
<dbReference type="Proteomes" id="UP001239111">
    <property type="component" value="Chromosome 1"/>
</dbReference>
<proteinExistence type="predicted"/>
<dbReference type="EMBL" id="CM056741">
    <property type="protein sequence ID" value="KAJ8682567.1"/>
    <property type="molecule type" value="Genomic_DNA"/>
</dbReference>
<organism evidence="1 2">
    <name type="scientific">Eretmocerus hayati</name>
    <dbReference type="NCBI Taxonomy" id="131215"/>
    <lineage>
        <taxon>Eukaryota</taxon>
        <taxon>Metazoa</taxon>
        <taxon>Ecdysozoa</taxon>
        <taxon>Arthropoda</taxon>
        <taxon>Hexapoda</taxon>
        <taxon>Insecta</taxon>
        <taxon>Pterygota</taxon>
        <taxon>Neoptera</taxon>
        <taxon>Endopterygota</taxon>
        <taxon>Hymenoptera</taxon>
        <taxon>Apocrita</taxon>
        <taxon>Proctotrupomorpha</taxon>
        <taxon>Chalcidoidea</taxon>
        <taxon>Aphelinidae</taxon>
        <taxon>Aphelininae</taxon>
        <taxon>Eretmocerus</taxon>
    </lineage>
</organism>
<comment type="caution">
    <text evidence="1">The sequence shown here is derived from an EMBL/GenBank/DDBJ whole genome shotgun (WGS) entry which is preliminary data.</text>
</comment>
<reference evidence="1" key="1">
    <citation type="submission" date="2023-04" db="EMBL/GenBank/DDBJ databases">
        <title>A chromosome-level genome assembly of the parasitoid wasp Eretmocerus hayati.</title>
        <authorList>
            <person name="Zhong Y."/>
            <person name="Liu S."/>
            <person name="Liu Y."/>
        </authorList>
    </citation>
    <scope>NUCLEOTIDE SEQUENCE</scope>
    <source>
        <strain evidence="1">ZJU_SS_LIU_2023</strain>
    </source>
</reference>
<sequence length="287" mass="32226">MFLFSTIIATSFILSANSIYTGLEPKDRNIDGLIKNTRAIKEFPYHVSFVESLPLYDYSVQSSFMCAGAIVSPQWIISSASCVTDQPIDKMIVRSGTNTWNNGGISHNIREIIPHPKYNASKEGRSSNNIAMIRISPKFEFNVNCSSIDLFKRGEDIKSKSLANATGMGQTEISPSSGLMMAKLEIKDWPSCDFLYRNFGGIANDQFCVGYKGQNYQGPCYGDGGSPLVIKNRLAGIFAWQKDCPSINYPPIYTRISSHRDWIMSYVLRKDPEEYYSYDVIDVTDKE</sequence>
<gene>
    <name evidence="1" type="ORF">QAD02_018359</name>
</gene>